<dbReference type="Gene3D" id="3.50.50.60">
    <property type="entry name" value="FAD/NAD(P)-binding domain"/>
    <property type="match status" value="2"/>
</dbReference>
<keyword evidence="4" id="KW-1015">Disulfide bond</keyword>
<comment type="similarity">
    <text evidence="7">Belongs to the class-II pyridine nucleotide-disulfide oxidoreductase family.</text>
</comment>
<dbReference type="Pfam" id="PF07992">
    <property type="entry name" value="Pyr_redox_2"/>
    <property type="match status" value="1"/>
</dbReference>
<evidence type="ECO:0000313" key="10">
    <source>
        <dbReference type="EMBL" id="KFI96181.1"/>
    </source>
</evidence>
<sequence>MSDMRDVVIIGSGPAGYTAAIYLGRAGFEPLVVAGALTPGGQLVNTTEVENFPGFPDGIMGPDLMDNMRKQAERFGAHIVWDDVVSVASNADSGIKTVTLDGGDVYDARALVIATGSNYRKLGVPGETEYAGKGVSYCATCDGFFFRNKPIVVVGGGDSAFEEADFLSRFGSSVTLIHRRSTFRASRIMVERAQRNPKIDFMLDAVVQEIRGDENGVQEVEVRNTATEKTSAIPANGVFMAIGHTPATAFLNGLVDVDSAGYITVDGASTRTSEPGVFAAGDCVDSVYRQAISAAGMGCRAALDAQAYLDSLK</sequence>
<feature type="domain" description="FAD/NAD(P)-binding" evidence="9">
    <location>
        <begin position="6"/>
        <end position="298"/>
    </location>
</feature>
<dbReference type="NCBIfam" id="TIGR01292">
    <property type="entry name" value="TRX_reduct"/>
    <property type="match status" value="1"/>
</dbReference>
<reference evidence="10 11" key="1">
    <citation type="submission" date="2014-03" db="EMBL/GenBank/DDBJ databases">
        <title>Genomics of Bifidobacteria.</title>
        <authorList>
            <person name="Ventura M."/>
            <person name="Milani C."/>
            <person name="Lugli G.A."/>
        </authorList>
    </citation>
    <scope>NUCLEOTIDE SEQUENCE [LARGE SCALE GENOMIC DNA]</scope>
    <source>
        <strain evidence="11">JCM 15918</strain>
    </source>
</reference>
<evidence type="ECO:0000313" key="11">
    <source>
        <dbReference type="Proteomes" id="UP000029091"/>
    </source>
</evidence>
<gene>
    <name evidence="10" type="ORF">BSTER_0014</name>
</gene>
<evidence type="ECO:0000256" key="3">
    <source>
        <dbReference type="ARBA" id="ARBA00023002"/>
    </source>
</evidence>
<evidence type="ECO:0000256" key="7">
    <source>
        <dbReference type="RuleBase" id="RU003880"/>
    </source>
</evidence>
<comment type="subunit">
    <text evidence="7">Homodimer.</text>
</comment>
<dbReference type="RefSeq" id="WP_033499644.1">
    <property type="nucleotide sequence ID" value="NZ_JDUX01000003.1"/>
</dbReference>
<evidence type="ECO:0000256" key="4">
    <source>
        <dbReference type="ARBA" id="ARBA00023157"/>
    </source>
</evidence>
<dbReference type="InterPro" id="IPR050097">
    <property type="entry name" value="Ferredoxin-NADP_redctase_2"/>
</dbReference>
<dbReference type="Proteomes" id="UP000029091">
    <property type="component" value="Unassembled WGS sequence"/>
</dbReference>
<proteinExistence type="inferred from homology"/>
<keyword evidence="2 7" id="KW-0274">FAD</keyword>
<keyword evidence="1 7" id="KW-0285">Flavoprotein</keyword>
<protein>
    <recommendedName>
        <fullName evidence="7">Thioredoxin reductase</fullName>
        <ecNumber evidence="7">1.8.1.9</ecNumber>
    </recommendedName>
</protein>
<name>A0A087DKY1_BIFAD</name>
<organism evidence="10 11">
    <name type="scientific">Bifidobacterium adolescentis JCM 15918</name>
    <dbReference type="NCBI Taxonomy" id="1437612"/>
    <lineage>
        <taxon>Bacteria</taxon>
        <taxon>Bacillati</taxon>
        <taxon>Actinomycetota</taxon>
        <taxon>Actinomycetes</taxon>
        <taxon>Bifidobacteriales</taxon>
        <taxon>Bifidobacteriaceae</taxon>
        <taxon>Bifidobacterium</taxon>
    </lineage>
</organism>
<dbReference type="PRINTS" id="PR00469">
    <property type="entry name" value="PNDRDTASEII"/>
</dbReference>
<dbReference type="PROSITE" id="PS00573">
    <property type="entry name" value="PYRIDINE_REDOX_2"/>
    <property type="match status" value="1"/>
</dbReference>
<comment type="cofactor">
    <cofactor evidence="8">
        <name>FAD</name>
        <dbReference type="ChEBI" id="CHEBI:57692"/>
    </cofactor>
    <text evidence="8">Binds 1 FAD per subunit.</text>
</comment>
<dbReference type="EMBL" id="JGZQ01000008">
    <property type="protein sequence ID" value="KFI96181.1"/>
    <property type="molecule type" value="Genomic_DNA"/>
</dbReference>
<dbReference type="EC" id="1.8.1.9" evidence="7"/>
<dbReference type="PRINTS" id="PR00368">
    <property type="entry name" value="FADPNR"/>
</dbReference>
<keyword evidence="8" id="KW-0521">NADP</keyword>
<dbReference type="GO" id="GO:0005737">
    <property type="term" value="C:cytoplasm"/>
    <property type="evidence" value="ECO:0007669"/>
    <property type="project" value="InterPro"/>
</dbReference>
<dbReference type="InterPro" id="IPR036188">
    <property type="entry name" value="FAD/NAD-bd_sf"/>
</dbReference>
<evidence type="ECO:0000256" key="5">
    <source>
        <dbReference type="ARBA" id="ARBA00023284"/>
    </source>
</evidence>
<dbReference type="InterPro" id="IPR008255">
    <property type="entry name" value="Pyr_nucl-diS_OxRdtase_2_AS"/>
</dbReference>
<accession>A0A087DKY1</accession>
<dbReference type="GO" id="GO:0019430">
    <property type="term" value="P:removal of superoxide radicals"/>
    <property type="evidence" value="ECO:0007669"/>
    <property type="project" value="UniProtKB-UniRule"/>
</dbReference>
<dbReference type="AlphaFoldDB" id="A0A087DKY1"/>
<keyword evidence="3 7" id="KW-0560">Oxidoreductase</keyword>
<dbReference type="PANTHER" id="PTHR48105">
    <property type="entry name" value="THIOREDOXIN REDUCTASE 1-RELATED-RELATED"/>
    <property type="match status" value="1"/>
</dbReference>
<evidence type="ECO:0000259" key="9">
    <source>
        <dbReference type="Pfam" id="PF07992"/>
    </source>
</evidence>
<keyword evidence="5 7" id="KW-0676">Redox-active center</keyword>
<dbReference type="InterPro" id="IPR005982">
    <property type="entry name" value="Thioredox_Rdtase"/>
</dbReference>
<evidence type="ECO:0000256" key="6">
    <source>
        <dbReference type="ARBA" id="ARBA00048132"/>
    </source>
</evidence>
<comment type="catalytic activity">
    <reaction evidence="6 7">
        <text>[thioredoxin]-dithiol + NADP(+) = [thioredoxin]-disulfide + NADPH + H(+)</text>
        <dbReference type="Rhea" id="RHEA:20345"/>
        <dbReference type="Rhea" id="RHEA-COMP:10698"/>
        <dbReference type="Rhea" id="RHEA-COMP:10700"/>
        <dbReference type="ChEBI" id="CHEBI:15378"/>
        <dbReference type="ChEBI" id="CHEBI:29950"/>
        <dbReference type="ChEBI" id="CHEBI:50058"/>
        <dbReference type="ChEBI" id="CHEBI:57783"/>
        <dbReference type="ChEBI" id="CHEBI:58349"/>
        <dbReference type="EC" id="1.8.1.9"/>
    </reaction>
</comment>
<dbReference type="InterPro" id="IPR023753">
    <property type="entry name" value="FAD/NAD-binding_dom"/>
</dbReference>
<evidence type="ECO:0000256" key="8">
    <source>
        <dbReference type="RuleBase" id="RU003881"/>
    </source>
</evidence>
<evidence type="ECO:0000256" key="2">
    <source>
        <dbReference type="ARBA" id="ARBA00022827"/>
    </source>
</evidence>
<evidence type="ECO:0000256" key="1">
    <source>
        <dbReference type="ARBA" id="ARBA00022630"/>
    </source>
</evidence>
<comment type="caution">
    <text evidence="10">The sequence shown here is derived from an EMBL/GenBank/DDBJ whole genome shotgun (WGS) entry which is preliminary data.</text>
</comment>
<dbReference type="SUPFAM" id="SSF51905">
    <property type="entry name" value="FAD/NAD(P)-binding domain"/>
    <property type="match status" value="1"/>
</dbReference>
<dbReference type="GO" id="GO:0004791">
    <property type="term" value="F:thioredoxin-disulfide reductase (NADPH) activity"/>
    <property type="evidence" value="ECO:0007669"/>
    <property type="project" value="UniProtKB-UniRule"/>
</dbReference>